<dbReference type="OrthoDB" id="6517071at2759"/>
<gene>
    <name evidence="2" type="ORF">FKW44_001401</name>
</gene>
<evidence type="ECO:0000313" key="3">
    <source>
        <dbReference type="Proteomes" id="UP000595437"/>
    </source>
</evidence>
<dbReference type="Proteomes" id="UP000595437">
    <property type="component" value="Chromosome 1"/>
</dbReference>
<sequence length="72" mass="7758">SSGVILLDSVIPNESTDDDVGRDEYDGLEDEEDISEEELKRPPSPCSIVFIGGNLISGKSSLRCSSINSDKK</sequence>
<feature type="compositionally biased region" description="Acidic residues" evidence="1">
    <location>
        <begin position="15"/>
        <end position="36"/>
    </location>
</feature>
<dbReference type="AlphaFoldDB" id="A0A7T8QVL0"/>
<organism evidence="2 3">
    <name type="scientific">Caligus rogercresseyi</name>
    <name type="common">Sea louse</name>
    <dbReference type="NCBI Taxonomy" id="217165"/>
    <lineage>
        <taxon>Eukaryota</taxon>
        <taxon>Metazoa</taxon>
        <taxon>Ecdysozoa</taxon>
        <taxon>Arthropoda</taxon>
        <taxon>Crustacea</taxon>
        <taxon>Multicrustacea</taxon>
        <taxon>Hexanauplia</taxon>
        <taxon>Copepoda</taxon>
        <taxon>Siphonostomatoida</taxon>
        <taxon>Caligidae</taxon>
        <taxon>Caligus</taxon>
    </lineage>
</organism>
<name>A0A7T8QVL0_CALRO</name>
<evidence type="ECO:0000256" key="1">
    <source>
        <dbReference type="SAM" id="MobiDB-lite"/>
    </source>
</evidence>
<feature type="region of interest" description="Disordered" evidence="1">
    <location>
        <begin position="1"/>
        <end position="42"/>
    </location>
</feature>
<protein>
    <submittedName>
        <fullName evidence="2">Bifocal</fullName>
    </submittedName>
</protein>
<feature type="non-terminal residue" evidence="2">
    <location>
        <position position="72"/>
    </location>
</feature>
<feature type="non-terminal residue" evidence="2">
    <location>
        <position position="1"/>
    </location>
</feature>
<keyword evidence="3" id="KW-1185">Reference proteome</keyword>
<proteinExistence type="predicted"/>
<reference evidence="3" key="1">
    <citation type="submission" date="2021-01" db="EMBL/GenBank/DDBJ databases">
        <title>Caligus Genome Assembly.</title>
        <authorList>
            <person name="Gallardo-Escarate C."/>
        </authorList>
    </citation>
    <scope>NUCLEOTIDE SEQUENCE [LARGE SCALE GENOMIC DNA]</scope>
</reference>
<accession>A0A7T8QVL0</accession>
<dbReference type="EMBL" id="CP045890">
    <property type="protein sequence ID" value="QQP56662.1"/>
    <property type="molecule type" value="Genomic_DNA"/>
</dbReference>
<evidence type="ECO:0000313" key="2">
    <source>
        <dbReference type="EMBL" id="QQP56662.1"/>
    </source>
</evidence>